<dbReference type="Pfam" id="PF13845">
    <property type="entry name" value="Septum_form"/>
    <property type="match status" value="1"/>
</dbReference>
<keyword evidence="2" id="KW-1133">Transmembrane helix</keyword>
<organism evidence="4 7">
    <name type="scientific">Arthrobacter bambusae</name>
    <dbReference type="NCBI Taxonomy" id="1338426"/>
    <lineage>
        <taxon>Bacteria</taxon>
        <taxon>Bacillati</taxon>
        <taxon>Actinomycetota</taxon>
        <taxon>Actinomycetes</taxon>
        <taxon>Micrococcales</taxon>
        <taxon>Micrococcaceae</taxon>
        <taxon>Arthrobacter</taxon>
    </lineage>
</organism>
<keyword evidence="2" id="KW-0812">Transmembrane</keyword>
<sequence length="238" mass="25069">MKGANSDMGQDNMIQGNNGTGDNESPVDPGSGTWYSGTSGTYPDAGMPGETGPEGPAPSEKGSSLRTALDAITRYRLIIGGIVLAVLILIGVVIWVLVGALANRPAAAPIPAPATSTSRGPLPADVEAKDYQLGDCFADFDSNAIKSKVVDCTTDHSAQLGAIFRYKADDTFPGATALRDKGREICRDLVLNEASTKYALLQQNVYPSATSWDNGDRRVDCFIVVNSGNTLKESVLQK</sequence>
<dbReference type="EMBL" id="JAUSTF010000007">
    <property type="protein sequence ID" value="MDQ0181667.1"/>
    <property type="molecule type" value="Genomic_DNA"/>
</dbReference>
<feature type="compositionally biased region" description="Polar residues" evidence="1">
    <location>
        <begin position="7"/>
        <end position="23"/>
    </location>
</feature>
<evidence type="ECO:0000313" key="4">
    <source>
        <dbReference type="EMBL" id="MDP9905825.1"/>
    </source>
</evidence>
<feature type="domain" description="Septum formation-related" evidence="3">
    <location>
        <begin position="122"/>
        <end position="221"/>
    </location>
</feature>
<proteinExistence type="predicted"/>
<gene>
    <name evidence="4" type="ORF">J2S90_002796</name>
    <name evidence="5" type="ORF">J2S93_003106</name>
</gene>
<dbReference type="AlphaFoldDB" id="A0AAW8DDP1"/>
<dbReference type="InterPro" id="IPR026004">
    <property type="entry name" value="Septum_form"/>
</dbReference>
<name>A0AAW8DDP1_9MICC</name>
<feature type="compositionally biased region" description="Low complexity" evidence="1">
    <location>
        <begin position="30"/>
        <end position="42"/>
    </location>
</feature>
<evidence type="ECO:0000313" key="6">
    <source>
        <dbReference type="Proteomes" id="UP001230951"/>
    </source>
</evidence>
<dbReference type="Proteomes" id="UP001242995">
    <property type="component" value="Unassembled WGS sequence"/>
</dbReference>
<protein>
    <recommendedName>
        <fullName evidence="3">Septum formation-related domain-containing protein</fullName>
    </recommendedName>
</protein>
<accession>A0AAW8DDP1</accession>
<feature type="region of interest" description="Disordered" evidence="1">
    <location>
        <begin position="1"/>
        <end position="63"/>
    </location>
</feature>
<evidence type="ECO:0000313" key="5">
    <source>
        <dbReference type="EMBL" id="MDQ0181667.1"/>
    </source>
</evidence>
<comment type="caution">
    <text evidence="4">The sequence shown here is derived from an EMBL/GenBank/DDBJ whole genome shotgun (WGS) entry which is preliminary data.</text>
</comment>
<evidence type="ECO:0000259" key="3">
    <source>
        <dbReference type="Pfam" id="PF13845"/>
    </source>
</evidence>
<dbReference type="Proteomes" id="UP001230951">
    <property type="component" value="Unassembled WGS sequence"/>
</dbReference>
<evidence type="ECO:0000256" key="2">
    <source>
        <dbReference type="SAM" id="Phobius"/>
    </source>
</evidence>
<dbReference type="RefSeq" id="WP_306962038.1">
    <property type="nucleotide sequence ID" value="NZ_JAUSRG010000007.1"/>
</dbReference>
<reference evidence="4 6" key="1">
    <citation type="submission" date="2023-07" db="EMBL/GenBank/DDBJ databases">
        <title>Sorghum-associated microbial communities from plants grown in Nebraska, USA.</title>
        <authorList>
            <person name="Schachtman D."/>
        </authorList>
    </citation>
    <scope>NUCLEOTIDE SEQUENCE</scope>
    <source>
        <strain evidence="4">DS1006</strain>
        <strain evidence="5 6">DS1016</strain>
    </source>
</reference>
<evidence type="ECO:0000256" key="1">
    <source>
        <dbReference type="SAM" id="MobiDB-lite"/>
    </source>
</evidence>
<feature type="transmembrane region" description="Helical" evidence="2">
    <location>
        <begin position="75"/>
        <end position="98"/>
    </location>
</feature>
<keyword evidence="2" id="KW-0472">Membrane</keyword>
<keyword evidence="6" id="KW-1185">Reference proteome</keyword>
<dbReference type="EMBL" id="JAUSRG010000007">
    <property type="protein sequence ID" value="MDP9905825.1"/>
    <property type="molecule type" value="Genomic_DNA"/>
</dbReference>
<evidence type="ECO:0000313" key="7">
    <source>
        <dbReference type="Proteomes" id="UP001242995"/>
    </source>
</evidence>